<dbReference type="OrthoDB" id="9789940at2"/>
<dbReference type="Pfam" id="PF02104">
    <property type="entry name" value="SURF1"/>
    <property type="match status" value="1"/>
</dbReference>
<evidence type="ECO:0000256" key="2">
    <source>
        <dbReference type="ARBA" id="ARBA00007165"/>
    </source>
</evidence>
<keyword evidence="5 6" id="KW-0472">Membrane</keyword>
<feature type="transmembrane region" description="Helical" evidence="6">
    <location>
        <begin position="213"/>
        <end position="232"/>
    </location>
</feature>
<gene>
    <name evidence="7" type="ORF">EIK76_16505</name>
</gene>
<evidence type="ECO:0000256" key="5">
    <source>
        <dbReference type="ARBA" id="ARBA00023136"/>
    </source>
</evidence>
<name>A0A3P3QEG3_9GAMM</name>
<dbReference type="RefSeq" id="WP_046519789.1">
    <property type="nucleotide sequence ID" value="NZ_LAVS01000018.1"/>
</dbReference>
<keyword evidence="6" id="KW-1003">Cell membrane</keyword>
<protein>
    <recommendedName>
        <fullName evidence="6">SURF1-like protein</fullName>
    </recommendedName>
</protein>
<evidence type="ECO:0000256" key="1">
    <source>
        <dbReference type="ARBA" id="ARBA00004370"/>
    </source>
</evidence>
<evidence type="ECO:0000313" key="7">
    <source>
        <dbReference type="EMBL" id="RRJ18820.1"/>
    </source>
</evidence>
<dbReference type="AlphaFoldDB" id="A0A3P3QEG3"/>
<sequence>MTAKPIGTHFSRNWLLAVFTLVAFALLIKLSYWQWQRAEQKQTQLEQLQSAEQQGPVQWTHLASVPAEQQDGLMVQGKAVWLKPAVWLLDNQLIQGKAGYDVVIPVLVSNQGPAVLVNLGWVAAPQSRDVLPELRIPESFELMALLRTELKGFRVGQNLEDTGLWPQRMQQVEPAELAKVLGQELAPVLLYQQQSPYLYHYQAVVMPPEKHRAYALQWLLLAVAVVVIGWFMSKKEL</sequence>
<comment type="subcellular location">
    <subcellularLocation>
        <location evidence="6">Cell membrane</location>
        <topology evidence="6">Multi-pass membrane protein</topology>
    </subcellularLocation>
    <subcellularLocation>
        <location evidence="1">Membrane</location>
    </subcellularLocation>
</comment>
<dbReference type="PANTHER" id="PTHR23427:SF2">
    <property type="entry name" value="SURFEIT LOCUS PROTEIN 1"/>
    <property type="match status" value="1"/>
</dbReference>
<comment type="caution">
    <text evidence="7">The sequence shown here is derived from an EMBL/GenBank/DDBJ whole genome shotgun (WGS) entry which is preliminary data.</text>
</comment>
<dbReference type="PANTHER" id="PTHR23427">
    <property type="entry name" value="SURFEIT LOCUS PROTEIN"/>
    <property type="match status" value="1"/>
</dbReference>
<evidence type="ECO:0000256" key="3">
    <source>
        <dbReference type="ARBA" id="ARBA00022692"/>
    </source>
</evidence>
<dbReference type="CDD" id="cd06662">
    <property type="entry name" value="SURF1"/>
    <property type="match status" value="1"/>
</dbReference>
<evidence type="ECO:0000256" key="6">
    <source>
        <dbReference type="RuleBase" id="RU363076"/>
    </source>
</evidence>
<dbReference type="Proteomes" id="UP000276260">
    <property type="component" value="Unassembled WGS sequence"/>
</dbReference>
<evidence type="ECO:0000256" key="4">
    <source>
        <dbReference type="ARBA" id="ARBA00022989"/>
    </source>
</evidence>
<feature type="transmembrane region" description="Helical" evidence="6">
    <location>
        <begin position="14"/>
        <end position="32"/>
    </location>
</feature>
<organism evidence="7 8">
    <name type="scientific">Rheinheimera mesophila</name>
    <dbReference type="NCBI Taxonomy" id="1547515"/>
    <lineage>
        <taxon>Bacteria</taxon>
        <taxon>Pseudomonadati</taxon>
        <taxon>Pseudomonadota</taxon>
        <taxon>Gammaproteobacteria</taxon>
        <taxon>Chromatiales</taxon>
        <taxon>Chromatiaceae</taxon>
        <taxon>Rheinheimera</taxon>
    </lineage>
</organism>
<keyword evidence="8" id="KW-1185">Reference proteome</keyword>
<keyword evidence="4 6" id="KW-1133">Transmembrane helix</keyword>
<keyword evidence="3 6" id="KW-0812">Transmembrane</keyword>
<dbReference type="PROSITE" id="PS50895">
    <property type="entry name" value="SURF1"/>
    <property type="match status" value="1"/>
</dbReference>
<proteinExistence type="inferred from homology"/>
<comment type="similarity">
    <text evidence="2 6">Belongs to the SURF1 family.</text>
</comment>
<evidence type="ECO:0000313" key="8">
    <source>
        <dbReference type="Proteomes" id="UP000276260"/>
    </source>
</evidence>
<dbReference type="InterPro" id="IPR002994">
    <property type="entry name" value="Surf1/Shy1"/>
</dbReference>
<dbReference type="GO" id="GO:0005886">
    <property type="term" value="C:plasma membrane"/>
    <property type="evidence" value="ECO:0007669"/>
    <property type="project" value="UniProtKB-SubCell"/>
</dbReference>
<dbReference type="InterPro" id="IPR045214">
    <property type="entry name" value="Surf1/Surf4"/>
</dbReference>
<reference evidence="7 8" key="1">
    <citation type="submission" date="2018-11" db="EMBL/GenBank/DDBJ databases">
        <title>Draft genome analysis of Rheinheimera mesophila isolated from an industrial waste site.</title>
        <authorList>
            <person name="Yu Q."/>
            <person name="Qi Y."/>
            <person name="Zhang H."/>
            <person name="Lu Y."/>
            <person name="Pu J."/>
        </authorList>
    </citation>
    <scope>NUCLEOTIDE SEQUENCE [LARGE SCALE GENOMIC DNA]</scope>
    <source>
        <strain evidence="7 8">IITR13</strain>
    </source>
</reference>
<dbReference type="EMBL" id="RRCF01000006">
    <property type="protein sequence ID" value="RRJ18820.1"/>
    <property type="molecule type" value="Genomic_DNA"/>
</dbReference>
<accession>A0A3P3QEG3</accession>